<proteinExistence type="predicted"/>
<dbReference type="SUPFAM" id="SSF54001">
    <property type="entry name" value="Cysteine proteinases"/>
    <property type="match status" value="1"/>
</dbReference>
<dbReference type="InterPro" id="IPR002931">
    <property type="entry name" value="Transglutaminase-like"/>
</dbReference>
<name>A0A9D9E129_9FIRM</name>
<dbReference type="PANTHER" id="PTHR33490">
    <property type="entry name" value="BLR5614 PROTEIN-RELATED"/>
    <property type="match status" value="1"/>
</dbReference>
<gene>
    <name evidence="2" type="ORF">IAC55_06895</name>
</gene>
<accession>A0A9D9E129</accession>
<dbReference type="Gene3D" id="3.10.620.30">
    <property type="match status" value="1"/>
</dbReference>
<dbReference type="SMART" id="SM00460">
    <property type="entry name" value="TGc"/>
    <property type="match status" value="1"/>
</dbReference>
<dbReference type="PANTHER" id="PTHR33490:SF6">
    <property type="entry name" value="SLL1049 PROTEIN"/>
    <property type="match status" value="1"/>
</dbReference>
<protein>
    <submittedName>
        <fullName evidence="2">Transglutaminase domain-containing protein</fullName>
    </submittedName>
</protein>
<comment type="caution">
    <text evidence="2">The sequence shown here is derived from an EMBL/GenBank/DDBJ whole genome shotgun (WGS) entry which is preliminary data.</text>
</comment>
<organism evidence="2 3">
    <name type="scientific">Candidatus Fimicola merdigallinarum</name>
    <dbReference type="NCBI Taxonomy" id="2840819"/>
    <lineage>
        <taxon>Bacteria</taxon>
        <taxon>Bacillati</taxon>
        <taxon>Bacillota</taxon>
        <taxon>Clostridia</taxon>
        <taxon>Lachnospirales</taxon>
        <taxon>Lachnospiraceae</taxon>
        <taxon>Lachnospiraceae incertae sedis</taxon>
        <taxon>Candidatus Fimicola</taxon>
    </lineage>
</organism>
<evidence type="ECO:0000313" key="3">
    <source>
        <dbReference type="Proteomes" id="UP000823611"/>
    </source>
</evidence>
<evidence type="ECO:0000259" key="1">
    <source>
        <dbReference type="SMART" id="SM00460"/>
    </source>
</evidence>
<feature type="domain" description="Transglutaminase-like" evidence="1">
    <location>
        <begin position="206"/>
        <end position="267"/>
    </location>
</feature>
<evidence type="ECO:0000313" key="2">
    <source>
        <dbReference type="EMBL" id="MBO8435029.1"/>
    </source>
</evidence>
<dbReference type="InterPro" id="IPR038765">
    <property type="entry name" value="Papain-like_cys_pep_sf"/>
</dbReference>
<reference evidence="2" key="2">
    <citation type="journal article" date="2021" name="PeerJ">
        <title>Extensive microbial diversity within the chicken gut microbiome revealed by metagenomics and culture.</title>
        <authorList>
            <person name="Gilroy R."/>
            <person name="Ravi A."/>
            <person name="Getino M."/>
            <person name="Pursley I."/>
            <person name="Horton D.L."/>
            <person name="Alikhan N.F."/>
            <person name="Baker D."/>
            <person name="Gharbi K."/>
            <person name="Hall N."/>
            <person name="Watson M."/>
            <person name="Adriaenssens E.M."/>
            <person name="Foster-Nyarko E."/>
            <person name="Jarju S."/>
            <person name="Secka A."/>
            <person name="Antonio M."/>
            <person name="Oren A."/>
            <person name="Chaudhuri R.R."/>
            <person name="La Ragione R."/>
            <person name="Hildebrand F."/>
            <person name="Pallen M.J."/>
        </authorList>
    </citation>
    <scope>NUCLEOTIDE SEQUENCE</scope>
    <source>
        <strain evidence="2">F6-4510</strain>
    </source>
</reference>
<dbReference type="Proteomes" id="UP000823611">
    <property type="component" value="Unassembled WGS sequence"/>
</dbReference>
<dbReference type="EMBL" id="JADIMX010000128">
    <property type="protein sequence ID" value="MBO8435029.1"/>
    <property type="molecule type" value="Genomic_DNA"/>
</dbReference>
<dbReference type="Pfam" id="PF01841">
    <property type="entry name" value="Transglut_core"/>
    <property type="match status" value="1"/>
</dbReference>
<sequence>MVNKQKIYTALAVVVLGGTLAFGIVNNNDADAKLIPQPVASGTTVYSNSGASIDASNISDGYIMVKYTGGADKKIKCIVQKSGDVAYTYNLNNKGNYETFPLAEGNGKYSVTVYENISGTKYSTVYSSSFNVNIKNEFSPFLYPNQYVNFNENSNAVAVADKLTENLDNDLSKLTQIYHYVIGNISYDTQKAQTVESGYLPNVDETLQTRKGICLDYASLMTAMLRSQGIPSKLIVGYTGNLYHAWINVYINGIGWVDKAVYFDGNSWKLMDPTFASSNRNSAKIQKYIGDGTNYTAKYAY</sequence>
<dbReference type="AlphaFoldDB" id="A0A9D9E129"/>
<reference evidence="2" key="1">
    <citation type="submission" date="2020-10" db="EMBL/GenBank/DDBJ databases">
        <authorList>
            <person name="Gilroy R."/>
        </authorList>
    </citation>
    <scope>NUCLEOTIDE SEQUENCE</scope>
    <source>
        <strain evidence="2">F6-4510</strain>
    </source>
</reference>